<name>A0A1Q3A8N2_ZYGRO</name>
<dbReference type="Proteomes" id="UP000187013">
    <property type="component" value="Unassembled WGS sequence"/>
</dbReference>
<keyword evidence="6 10" id="KW-0812">Transmembrane</keyword>
<sequence length="166" mass="18480">MDFSQLKILGSFVKGLKSYNFSLYGKWVAYLNIVLCIAFGIANLFHVNAVVAFGAISIAQGAVVLFLEVPFLLRICPLSNNFIEFVSRFETNGWRTIFYICNAVLQWASLALKITSLIVVAVGLTISAAFYGVAFFKHQNFQNSSHIKEPVGDDAVDNEQNVREML</sequence>
<evidence type="ECO:0000256" key="3">
    <source>
        <dbReference type="ARBA" id="ARBA00005738"/>
    </source>
</evidence>
<evidence type="ECO:0000313" key="11">
    <source>
        <dbReference type="EMBL" id="GAV52089.1"/>
    </source>
</evidence>
<dbReference type="Pfam" id="PF10233">
    <property type="entry name" value="Cg6151-P"/>
    <property type="match status" value="1"/>
</dbReference>
<evidence type="ECO:0000256" key="9">
    <source>
        <dbReference type="ARBA" id="ARBA00023136"/>
    </source>
</evidence>
<comment type="function">
    <text evidence="1">Golgi membrane protein involved in vesicular trafficking.</text>
</comment>
<comment type="subcellular location">
    <subcellularLocation>
        <location evidence="2">Golgi apparatus membrane</location>
        <topology evidence="2">Multi-pass membrane protein</topology>
    </subcellularLocation>
</comment>
<evidence type="ECO:0000256" key="4">
    <source>
        <dbReference type="ARBA" id="ARBA00013563"/>
    </source>
</evidence>
<evidence type="ECO:0000256" key="6">
    <source>
        <dbReference type="ARBA" id="ARBA00022692"/>
    </source>
</evidence>
<dbReference type="GO" id="GO:0016192">
    <property type="term" value="P:vesicle-mediated transport"/>
    <property type="evidence" value="ECO:0007669"/>
    <property type="project" value="TreeGrafter"/>
</dbReference>
<evidence type="ECO:0000256" key="2">
    <source>
        <dbReference type="ARBA" id="ARBA00004653"/>
    </source>
</evidence>
<keyword evidence="9 10" id="KW-0472">Membrane</keyword>
<evidence type="ECO:0000256" key="7">
    <source>
        <dbReference type="ARBA" id="ARBA00022989"/>
    </source>
</evidence>
<gene>
    <name evidence="11" type="ORF">ZYGR_0AG00800</name>
</gene>
<dbReference type="EMBL" id="BDGX01000033">
    <property type="protein sequence ID" value="GAV52089.1"/>
    <property type="molecule type" value="Genomic_DNA"/>
</dbReference>
<evidence type="ECO:0000256" key="10">
    <source>
        <dbReference type="SAM" id="Phobius"/>
    </source>
</evidence>
<dbReference type="InterPro" id="IPR019365">
    <property type="entry name" value="TVP18/Ca-channel_flower"/>
</dbReference>
<dbReference type="GO" id="GO:0000139">
    <property type="term" value="C:Golgi membrane"/>
    <property type="evidence" value="ECO:0007669"/>
    <property type="project" value="UniProtKB-SubCell"/>
</dbReference>
<dbReference type="PANTHER" id="PTHR13314:SF2">
    <property type="entry name" value="CALCIUM CHANNEL FLOWER HOMOLOG"/>
    <property type="match status" value="1"/>
</dbReference>
<comment type="caution">
    <text evidence="11">The sequence shown here is derived from an EMBL/GenBank/DDBJ whole genome shotgun (WGS) entry which is preliminary data.</text>
</comment>
<protein>
    <recommendedName>
        <fullName evidence="4">Golgi apparatus membrane protein TVP18</fullName>
    </recommendedName>
    <alternativeName>
        <fullName evidence="5">Golgi apparatus membrane protein tvp18</fullName>
    </alternativeName>
</protein>
<organism evidence="11 12">
    <name type="scientific">Zygosaccharomyces rouxii</name>
    <dbReference type="NCBI Taxonomy" id="4956"/>
    <lineage>
        <taxon>Eukaryota</taxon>
        <taxon>Fungi</taxon>
        <taxon>Dikarya</taxon>
        <taxon>Ascomycota</taxon>
        <taxon>Saccharomycotina</taxon>
        <taxon>Saccharomycetes</taxon>
        <taxon>Saccharomycetales</taxon>
        <taxon>Saccharomycetaceae</taxon>
        <taxon>Zygosaccharomyces</taxon>
    </lineage>
</organism>
<evidence type="ECO:0000256" key="8">
    <source>
        <dbReference type="ARBA" id="ARBA00023034"/>
    </source>
</evidence>
<dbReference type="AlphaFoldDB" id="A0A1Q3A8N2"/>
<comment type="similarity">
    <text evidence="3">Belongs to the TVP18 family.</text>
</comment>
<evidence type="ECO:0000256" key="1">
    <source>
        <dbReference type="ARBA" id="ARBA00003246"/>
    </source>
</evidence>
<feature type="transmembrane region" description="Helical" evidence="10">
    <location>
        <begin position="51"/>
        <end position="73"/>
    </location>
</feature>
<keyword evidence="7 10" id="KW-1133">Transmembrane helix</keyword>
<evidence type="ECO:0000256" key="5">
    <source>
        <dbReference type="ARBA" id="ARBA00020655"/>
    </source>
</evidence>
<feature type="transmembrane region" description="Helical" evidence="10">
    <location>
        <begin position="27"/>
        <end position="45"/>
    </location>
</feature>
<keyword evidence="8" id="KW-0333">Golgi apparatus</keyword>
<reference evidence="11 12" key="1">
    <citation type="submission" date="2016-08" db="EMBL/GenBank/DDBJ databases">
        <title>Draft genome sequence of allopolyploid Zygosaccharomyces rouxii.</title>
        <authorList>
            <person name="Watanabe J."/>
            <person name="Uehara K."/>
            <person name="Mogi Y."/>
            <person name="Tsukioka Y."/>
        </authorList>
    </citation>
    <scope>NUCLEOTIDE SEQUENCE [LARGE SCALE GENOMIC DNA]</scope>
    <source>
        <strain evidence="11 12">NBRC 110957</strain>
    </source>
</reference>
<accession>A0A1Q3A8N2</accession>
<dbReference type="OrthoDB" id="5591789at2759"/>
<proteinExistence type="inferred from homology"/>
<evidence type="ECO:0000313" key="12">
    <source>
        <dbReference type="Proteomes" id="UP000187013"/>
    </source>
</evidence>
<feature type="transmembrane region" description="Helical" evidence="10">
    <location>
        <begin position="118"/>
        <end position="136"/>
    </location>
</feature>
<dbReference type="PANTHER" id="PTHR13314">
    <property type="entry name" value="CALCIUM CHANNEL FLOWER HOMOLOG"/>
    <property type="match status" value="1"/>
</dbReference>
<dbReference type="SMART" id="SM01077">
    <property type="entry name" value="Cg6151-P"/>
    <property type="match status" value="1"/>
</dbReference>